<evidence type="ECO:0000256" key="2">
    <source>
        <dbReference type="RuleBase" id="RU361185"/>
    </source>
</evidence>
<evidence type="ECO:0008006" key="7">
    <source>
        <dbReference type="Google" id="ProtNLM"/>
    </source>
</evidence>
<dbReference type="SUPFAM" id="SSF51011">
    <property type="entry name" value="Glycosyl hydrolase domain"/>
    <property type="match status" value="1"/>
</dbReference>
<accession>A0A1Y2C2G2</accession>
<evidence type="ECO:0000259" key="3">
    <source>
        <dbReference type="Pfam" id="PF01055"/>
    </source>
</evidence>
<feature type="domain" description="Glycoside hydrolase family 31 TIM barrel" evidence="3">
    <location>
        <begin position="238"/>
        <end position="576"/>
    </location>
</feature>
<evidence type="ECO:0000256" key="1">
    <source>
        <dbReference type="ARBA" id="ARBA00007806"/>
    </source>
</evidence>
<reference evidence="5 6" key="1">
    <citation type="submission" date="2016-07" db="EMBL/GenBank/DDBJ databases">
        <title>Pervasive Adenine N6-methylation of Active Genes in Fungi.</title>
        <authorList>
            <consortium name="DOE Joint Genome Institute"/>
            <person name="Mondo S.J."/>
            <person name="Dannebaum R.O."/>
            <person name="Kuo R.C."/>
            <person name="Labutti K."/>
            <person name="Haridas S."/>
            <person name="Kuo A."/>
            <person name="Salamov A."/>
            <person name="Ahrendt S.R."/>
            <person name="Lipzen A."/>
            <person name="Sullivan W."/>
            <person name="Andreopoulos W.B."/>
            <person name="Clum A."/>
            <person name="Lindquist E."/>
            <person name="Daum C."/>
            <person name="Ramamoorthy G.K."/>
            <person name="Gryganskyi A."/>
            <person name="Culley D."/>
            <person name="Magnuson J.K."/>
            <person name="James T.Y."/>
            <person name="O'Malley M.A."/>
            <person name="Stajich J.E."/>
            <person name="Spatafora J.W."/>
            <person name="Visel A."/>
            <person name="Grigoriev I.V."/>
        </authorList>
    </citation>
    <scope>NUCLEOTIDE SEQUENCE [LARGE SCALE GENOMIC DNA]</scope>
    <source>
        <strain evidence="5 6">JEL800</strain>
    </source>
</reference>
<dbReference type="OrthoDB" id="5839090at2759"/>
<dbReference type="PANTHER" id="PTHR22762">
    <property type="entry name" value="ALPHA-GLUCOSIDASE"/>
    <property type="match status" value="1"/>
</dbReference>
<gene>
    <name evidence="5" type="ORF">BCR33DRAFT_786990</name>
</gene>
<protein>
    <recommendedName>
        <fullName evidence="7">Glycoside hydrolase family 31 N-terminal domain-containing protein</fullName>
    </recommendedName>
</protein>
<dbReference type="InterPro" id="IPR011013">
    <property type="entry name" value="Gal_mutarotase_sf_dom"/>
</dbReference>
<keyword evidence="2" id="KW-0378">Hydrolase</keyword>
<dbReference type="InterPro" id="IPR017853">
    <property type="entry name" value="GH"/>
</dbReference>
<dbReference type="Pfam" id="PF21365">
    <property type="entry name" value="Glyco_hydro_31_3rd"/>
    <property type="match status" value="1"/>
</dbReference>
<dbReference type="GO" id="GO:0004553">
    <property type="term" value="F:hydrolase activity, hydrolyzing O-glycosyl compounds"/>
    <property type="evidence" value="ECO:0007669"/>
    <property type="project" value="InterPro"/>
</dbReference>
<dbReference type="InterPro" id="IPR048395">
    <property type="entry name" value="Glyco_hydro_31_C"/>
</dbReference>
<organism evidence="5 6">
    <name type="scientific">Rhizoclosmatium globosum</name>
    <dbReference type="NCBI Taxonomy" id="329046"/>
    <lineage>
        <taxon>Eukaryota</taxon>
        <taxon>Fungi</taxon>
        <taxon>Fungi incertae sedis</taxon>
        <taxon>Chytridiomycota</taxon>
        <taxon>Chytridiomycota incertae sedis</taxon>
        <taxon>Chytridiomycetes</taxon>
        <taxon>Chytridiales</taxon>
        <taxon>Chytriomycetaceae</taxon>
        <taxon>Rhizoclosmatium</taxon>
    </lineage>
</organism>
<dbReference type="Proteomes" id="UP000193642">
    <property type="component" value="Unassembled WGS sequence"/>
</dbReference>
<evidence type="ECO:0000313" key="6">
    <source>
        <dbReference type="Proteomes" id="UP000193642"/>
    </source>
</evidence>
<dbReference type="InterPro" id="IPR000322">
    <property type="entry name" value="Glyco_hydro_31_TIM"/>
</dbReference>
<dbReference type="GO" id="GO:0030246">
    <property type="term" value="F:carbohydrate binding"/>
    <property type="evidence" value="ECO:0007669"/>
    <property type="project" value="InterPro"/>
</dbReference>
<dbReference type="Gene3D" id="2.60.40.1180">
    <property type="entry name" value="Golgi alpha-mannosidase II"/>
    <property type="match status" value="1"/>
</dbReference>
<sequence length="759" mass="84409">MREFVPSGFQAIPEVEKGEVLRLQSEQGTILSITVLEASTIRVRHWNAKAVTKAEQPEPFEDTYYCQHFLSGLPRESVSTQFECPKASVETTLDGFVITTSAVKVAVSLTQPDSVPHLTWTPTNSNAAFLEDLPHRAFPLLKDGGGGGARHFVRRRDIDLHFALGERAAPLCLNGRRFRLETMDALEGFADFGQEIDAFWGPYRSHTLLNGCGLDMYVIYGPTIAEVVSRYTALVGRPALPPKYALGYLASAMGYAESENAQELIAALPALCRKWDIPCDLLHLSSGYTVDPWTGARNVFTWNKTRFPDPEKLIKDLRRKESNQCECEALVVVTTSTLPDVYDADGFIKNSETNKPRTTRLWSAGNGATSTGSYFDLSSDSGRAFWKQGVTSLLHLGIESIWNDNNEFSLPDNLDTYAHTNRDGSSSTVGAAGRGLQTLLMASASHEAMLSAFPTRRPFLITRSGVSGVQRYAAQSWSGDNYTSWDTLKHNIPMGLNCGLSGIVGYGHDVGGFVGPRPGPELFVRWVQNGVFHPRFCIHSWKDEGVTEPWMYPEVVPIIREAIQLRYKLIPYLYTLYHEANVTGAPIIRPLVYEFQNDPGCETASFEFMLGKSLLVASVFEEGNDAAWCNVTTGQWFAGGREETFACPLEQCGVLLGRRGGIVPTGPVYNYVGEKGKDCERLFWVFPPPNGDGKWEYVLYEDDGETLDGAVTEIVVKLEVWTELLLSRLLWAQDEQSRRFASRKMADSLLESFLIKMLI</sequence>
<dbReference type="SUPFAM" id="SSF74650">
    <property type="entry name" value="Galactose mutarotase-like"/>
    <property type="match status" value="1"/>
</dbReference>
<dbReference type="AlphaFoldDB" id="A0A1Y2C2G2"/>
<dbReference type="PANTHER" id="PTHR22762:SF165">
    <property type="entry name" value="PUTATIVE (AFU_ORTHOLOGUE AFUA_1G06560)-RELATED"/>
    <property type="match status" value="1"/>
</dbReference>
<dbReference type="EMBL" id="MCGO01000032">
    <property type="protein sequence ID" value="ORY41233.1"/>
    <property type="molecule type" value="Genomic_DNA"/>
</dbReference>
<dbReference type="Pfam" id="PF01055">
    <property type="entry name" value="Glyco_hydro_31_2nd"/>
    <property type="match status" value="1"/>
</dbReference>
<comment type="similarity">
    <text evidence="1 2">Belongs to the glycosyl hydrolase 31 family.</text>
</comment>
<dbReference type="Gene3D" id="3.20.20.80">
    <property type="entry name" value="Glycosidases"/>
    <property type="match status" value="1"/>
</dbReference>
<dbReference type="Gene3D" id="2.60.40.1760">
    <property type="entry name" value="glycosyl hydrolase (family 31)"/>
    <property type="match status" value="1"/>
</dbReference>
<evidence type="ECO:0000313" key="5">
    <source>
        <dbReference type="EMBL" id="ORY41233.1"/>
    </source>
</evidence>
<dbReference type="GO" id="GO:0005975">
    <property type="term" value="P:carbohydrate metabolic process"/>
    <property type="evidence" value="ECO:0007669"/>
    <property type="project" value="InterPro"/>
</dbReference>
<comment type="caution">
    <text evidence="5">The sequence shown here is derived from an EMBL/GenBank/DDBJ whole genome shotgun (WGS) entry which is preliminary data.</text>
</comment>
<keyword evidence="6" id="KW-1185">Reference proteome</keyword>
<name>A0A1Y2C2G2_9FUNG</name>
<proteinExistence type="inferred from homology"/>
<dbReference type="CDD" id="cd14752">
    <property type="entry name" value="GH31_N"/>
    <property type="match status" value="1"/>
</dbReference>
<dbReference type="STRING" id="329046.A0A1Y2C2G2"/>
<dbReference type="SUPFAM" id="SSF51445">
    <property type="entry name" value="(Trans)glycosidases"/>
    <property type="match status" value="1"/>
</dbReference>
<feature type="domain" description="Glycosyl hydrolase family 31 C-terminal" evidence="4">
    <location>
        <begin position="584"/>
        <end position="655"/>
    </location>
</feature>
<dbReference type="InterPro" id="IPR013780">
    <property type="entry name" value="Glyco_hydro_b"/>
</dbReference>
<evidence type="ECO:0000259" key="4">
    <source>
        <dbReference type="Pfam" id="PF21365"/>
    </source>
</evidence>
<keyword evidence="2" id="KW-0326">Glycosidase</keyword>